<dbReference type="Pfam" id="PF23321">
    <property type="entry name" value="R1_ABCA1"/>
    <property type="match status" value="1"/>
</dbReference>
<gene>
    <name evidence="2" type="ORF">EGW08_011748</name>
</gene>
<protein>
    <recommendedName>
        <fullName evidence="1">ABCA1-4-like C-terminal R2 regulatory domain-containing protein</fullName>
    </recommendedName>
</protein>
<evidence type="ECO:0000313" key="3">
    <source>
        <dbReference type="Proteomes" id="UP000271974"/>
    </source>
</evidence>
<dbReference type="PANTHER" id="PTHR19229">
    <property type="entry name" value="ATP-BINDING CASSETTE TRANSPORTER SUBFAMILY A ABCA"/>
    <property type="match status" value="1"/>
</dbReference>
<dbReference type="GO" id="GO:0005319">
    <property type="term" value="F:lipid transporter activity"/>
    <property type="evidence" value="ECO:0007669"/>
    <property type="project" value="TreeGrafter"/>
</dbReference>
<dbReference type="Proteomes" id="UP000271974">
    <property type="component" value="Unassembled WGS sequence"/>
</dbReference>
<keyword evidence="3" id="KW-1185">Reference proteome</keyword>
<reference evidence="2 3" key="1">
    <citation type="submission" date="2019-01" db="EMBL/GenBank/DDBJ databases">
        <title>A draft genome assembly of the solar-powered sea slug Elysia chlorotica.</title>
        <authorList>
            <person name="Cai H."/>
            <person name="Li Q."/>
            <person name="Fang X."/>
            <person name="Li J."/>
            <person name="Curtis N.E."/>
            <person name="Altenburger A."/>
            <person name="Shibata T."/>
            <person name="Feng M."/>
            <person name="Maeda T."/>
            <person name="Schwartz J.A."/>
            <person name="Shigenobu S."/>
            <person name="Lundholm N."/>
            <person name="Nishiyama T."/>
            <person name="Yang H."/>
            <person name="Hasebe M."/>
            <person name="Li S."/>
            <person name="Pierce S.K."/>
            <person name="Wang J."/>
        </authorList>
    </citation>
    <scope>NUCLEOTIDE SEQUENCE [LARGE SCALE GENOMIC DNA]</scope>
    <source>
        <strain evidence="2">EC2010</strain>
        <tissue evidence="2">Whole organism of an adult</tissue>
    </source>
</reference>
<proteinExistence type="predicted"/>
<comment type="caution">
    <text evidence="2">The sequence shown here is derived from an EMBL/GenBank/DDBJ whole genome shotgun (WGS) entry which is preliminary data.</text>
</comment>
<dbReference type="InterPro" id="IPR056264">
    <property type="entry name" value="R2_ABCA1-4-like"/>
</dbReference>
<dbReference type="InterPro" id="IPR026082">
    <property type="entry name" value="ABCA"/>
</dbReference>
<dbReference type="InterPro" id="IPR027417">
    <property type="entry name" value="P-loop_NTPase"/>
</dbReference>
<dbReference type="Gene3D" id="3.40.50.300">
    <property type="entry name" value="P-loop containing nucleotide triphosphate hydrolases"/>
    <property type="match status" value="1"/>
</dbReference>
<name>A0A433TFY1_ELYCH</name>
<dbReference type="AlphaFoldDB" id="A0A433TFY1"/>
<dbReference type="STRING" id="188477.A0A433TFY1"/>
<accession>A0A433TFY1</accession>
<dbReference type="GO" id="GO:0016020">
    <property type="term" value="C:membrane"/>
    <property type="evidence" value="ECO:0007669"/>
    <property type="project" value="InterPro"/>
</dbReference>
<evidence type="ECO:0000259" key="1">
    <source>
        <dbReference type="Pfam" id="PF23321"/>
    </source>
</evidence>
<dbReference type="EMBL" id="RQTK01000388">
    <property type="protein sequence ID" value="RUS80497.1"/>
    <property type="molecule type" value="Genomic_DNA"/>
</dbReference>
<sequence>SEGALARFRVAKAVVGEPDVILLDQPTANLDSVGKLIVSKAIRRMKDRGKMVIMTSHSIDECADLASRVAIIVRGKVMFVSSPNGIRSRFSNSYSLTVRLDACESRQVSMLVPVLTQRFPNSEIFVDSLNYLHVLLPFRTDSLADIFRLMTSMKKHLKLTNFILRHTTLDTVIDALETDVLKKFDAEETYAEERKDSTTSAASEGLPLTVT</sequence>
<evidence type="ECO:0000313" key="2">
    <source>
        <dbReference type="EMBL" id="RUS80497.1"/>
    </source>
</evidence>
<dbReference type="PANTHER" id="PTHR19229:SF241">
    <property type="entry name" value="ABC TRANSPORTER DOMAIN-CONTAINING PROTEIN"/>
    <property type="match status" value="1"/>
</dbReference>
<organism evidence="2 3">
    <name type="scientific">Elysia chlorotica</name>
    <name type="common">Eastern emerald elysia</name>
    <name type="synonym">Sea slug</name>
    <dbReference type="NCBI Taxonomy" id="188477"/>
    <lineage>
        <taxon>Eukaryota</taxon>
        <taxon>Metazoa</taxon>
        <taxon>Spiralia</taxon>
        <taxon>Lophotrochozoa</taxon>
        <taxon>Mollusca</taxon>
        <taxon>Gastropoda</taxon>
        <taxon>Heterobranchia</taxon>
        <taxon>Euthyneura</taxon>
        <taxon>Panpulmonata</taxon>
        <taxon>Sacoglossa</taxon>
        <taxon>Placobranchoidea</taxon>
        <taxon>Plakobranchidae</taxon>
        <taxon>Elysia</taxon>
    </lineage>
</organism>
<dbReference type="GO" id="GO:0140359">
    <property type="term" value="F:ABC-type transporter activity"/>
    <property type="evidence" value="ECO:0007669"/>
    <property type="project" value="InterPro"/>
</dbReference>
<feature type="domain" description="ABCA1-4-like C-terminal R2 regulatory" evidence="1">
    <location>
        <begin position="92"/>
        <end position="162"/>
    </location>
</feature>
<dbReference type="SUPFAM" id="SSF52540">
    <property type="entry name" value="P-loop containing nucleoside triphosphate hydrolases"/>
    <property type="match status" value="1"/>
</dbReference>
<dbReference type="OrthoDB" id="6149293at2759"/>
<feature type="non-terminal residue" evidence="2">
    <location>
        <position position="1"/>
    </location>
</feature>